<gene>
    <name evidence="1" type="ORF">ASPGLDRAFT_22147</name>
</gene>
<accession>A0A1L9VXN1</accession>
<sequence>MKLRIEGSSKRGLVRKTFKIPLANDEWYMAETNGILRTSSGAVQAVLEVKKTLRKHILIRVQKQEAAEAAFWNHKETNSQAQLAMDGYRPLLSLNCHEVLATFRKAEPSYDEYLESTRCVTAFFDMQAFGP</sequence>
<evidence type="ECO:0000313" key="1">
    <source>
        <dbReference type="EMBL" id="OJJ88649.1"/>
    </source>
</evidence>
<organism evidence="1 2">
    <name type="scientific">Aspergillus glaucus CBS 516.65</name>
    <dbReference type="NCBI Taxonomy" id="1160497"/>
    <lineage>
        <taxon>Eukaryota</taxon>
        <taxon>Fungi</taxon>
        <taxon>Dikarya</taxon>
        <taxon>Ascomycota</taxon>
        <taxon>Pezizomycotina</taxon>
        <taxon>Eurotiomycetes</taxon>
        <taxon>Eurotiomycetidae</taxon>
        <taxon>Eurotiales</taxon>
        <taxon>Aspergillaceae</taxon>
        <taxon>Aspergillus</taxon>
        <taxon>Aspergillus subgen. Aspergillus</taxon>
    </lineage>
</organism>
<dbReference type="AlphaFoldDB" id="A0A1L9VXN1"/>
<dbReference type="Proteomes" id="UP000184300">
    <property type="component" value="Unassembled WGS sequence"/>
</dbReference>
<evidence type="ECO:0000313" key="2">
    <source>
        <dbReference type="Proteomes" id="UP000184300"/>
    </source>
</evidence>
<dbReference type="VEuPathDB" id="FungiDB:ASPGLDRAFT_22147"/>
<reference evidence="2" key="1">
    <citation type="journal article" date="2017" name="Genome Biol.">
        <title>Comparative genomics reveals high biological diversity and specific adaptations in the industrially and medically important fungal genus Aspergillus.</title>
        <authorList>
            <person name="de Vries R.P."/>
            <person name="Riley R."/>
            <person name="Wiebenga A."/>
            <person name="Aguilar-Osorio G."/>
            <person name="Amillis S."/>
            <person name="Uchima C.A."/>
            <person name="Anderluh G."/>
            <person name="Asadollahi M."/>
            <person name="Askin M."/>
            <person name="Barry K."/>
            <person name="Battaglia E."/>
            <person name="Bayram O."/>
            <person name="Benocci T."/>
            <person name="Braus-Stromeyer S.A."/>
            <person name="Caldana C."/>
            <person name="Canovas D."/>
            <person name="Cerqueira G.C."/>
            <person name="Chen F."/>
            <person name="Chen W."/>
            <person name="Choi C."/>
            <person name="Clum A."/>
            <person name="Dos Santos R.A."/>
            <person name="Damasio A.R."/>
            <person name="Diallinas G."/>
            <person name="Emri T."/>
            <person name="Fekete E."/>
            <person name="Flipphi M."/>
            <person name="Freyberg S."/>
            <person name="Gallo A."/>
            <person name="Gournas C."/>
            <person name="Habgood R."/>
            <person name="Hainaut M."/>
            <person name="Harispe M.L."/>
            <person name="Henrissat B."/>
            <person name="Hilden K.S."/>
            <person name="Hope R."/>
            <person name="Hossain A."/>
            <person name="Karabika E."/>
            <person name="Karaffa L."/>
            <person name="Karanyi Z."/>
            <person name="Krasevec N."/>
            <person name="Kuo A."/>
            <person name="Kusch H."/>
            <person name="LaButti K."/>
            <person name="Lagendijk E.L."/>
            <person name="Lapidus A."/>
            <person name="Levasseur A."/>
            <person name="Lindquist E."/>
            <person name="Lipzen A."/>
            <person name="Logrieco A.F."/>
            <person name="MacCabe A."/>
            <person name="Maekelae M.R."/>
            <person name="Malavazi I."/>
            <person name="Melin P."/>
            <person name="Meyer V."/>
            <person name="Mielnichuk N."/>
            <person name="Miskei M."/>
            <person name="Molnar A.P."/>
            <person name="Mule G."/>
            <person name="Ngan C.Y."/>
            <person name="Orejas M."/>
            <person name="Orosz E."/>
            <person name="Ouedraogo J.P."/>
            <person name="Overkamp K.M."/>
            <person name="Park H.-S."/>
            <person name="Perrone G."/>
            <person name="Piumi F."/>
            <person name="Punt P.J."/>
            <person name="Ram A.F."/>
            <person name="Ramon A."/>
            <person name="Rauscher S."/>
            <person name="Record E."/>
            <person name="Riano-Pachon D.M."/>
            <person name="Robert V."/>
            <person name="Roehrig J."/>
            <person name="Ruller R."/>
            <person name="Salamov A."/>
            <person name="Salih N.S."/>
            <person name="Samson R.A."/>
            <person name="Sandor E."/>
            <person name="Sanguinetti M."/>
            <person name="Schuetze T."/>
            <person name="Sepcic K."/>
            <person name="Shelest E."/>
            <person name="Sherlock G."/>
            <person name="Sophianopoulou V."/>
            <person name="Squina F.M."/>
            <person name="Sun H."/>
            <person name="Susca A."/>
            <person name="Todd R.B."/>
            <person name="Tsang A."/>
            <person name="Unkles S.E."/>
            <person name="van de Wiele N."/>
            <person name="van Rossen-Uffink D."/>
            <person name="Oliveira J.V."/>
            <person name="Vesth T.C."/>
            <person name="Visser J."/>
            <person name="Yu J.-H."/>
            <person name="Zhou M."/>
            <person name="Andersen M.R."/>
            <person name="Archer D.B."/>
            <person name="Baker S.E."/>
            <person name="Benoit I."/>
            <person name="Brakhage A.A."/>
            <person name="Braus G.H."/>
            <person name="Fischer R."/>
            <person name="Frisvad J.C."/>
            <person name="Goldman G.H."/>
            <person name="Houbraken J."/>
            <person name="Oakley B."/>
            <person name="Pocsi I."/>
            <person name="Scazzocchio C."/>
            <person name="Seiboth B."/>
            <person name="vanKuyk P.A."/>
            <person name="Wortman J."/>
            <person name="Dyer P.S."/>
            <person name="Grigoriev I.V."/>
        </authorList>
    </citation>
    <scope>NUCLEOTIDE SEQUENCE [LARGE SCALE GENOMIC DNA]</scope>
    <source>
        <strain evidence="2">CBS 516.65</strain>
    </source>
</reference>
<dbReference type="RefSeq" id="XP_022405325.1">
    <property type="nucleotide sequence ID" value="XM_022543157.1"/>
</dbReference>
<proteinExistence type="predicted"/>
<dbReference type="EMBL" id="KV878889">
    <property type="protein sequence ID" value="OJJ88649.1"/>
    <property type="molecule type" value="Genomic_DNA"/>
</dbReference>
<dbReference type="GeneID" id="34459418"/>
<name>A0A1L9VXN1_ASPGL</name>
<keyword evidence="2" id="KW-1185">Reference proteome</keyword>
<protein>
    <submittedName>
        <fullName evidence="1">Uncharacterized protein</fullName>
    </submittedName>
</protein>